<keyword evidence="4" id="KW-0808">Transferase</keyword>
<evidence type="ECO:0000259" key="12">
    <source>
        <dbReference type="PROSITE" id="PS50011"/>
    </source>
</evidence>
<comment type="catalytic activity">
    <reaction evidence="9">
        <text>L-seryl-[protein] + ATP = O-phospho-L-seryl-[protein] + ADP + H(+)</text>
        <dbReference type="Rhea" id="RHEA:17989"/>
        <dbReference type="Rhea" id="RHEA-COMP:9863"/>
        <dbReference type="Rhea" id="RHEA-COMP:11604"/>
        <dbReference type="ChEBI" id="CHEBI:15378"/>
        <dbReference type="ChEBI" id="CHEBI:29999"/>
        <dbReference type="ChEBI" id="CHEBI:30616"/>
        <dbReference type="ChEBI" id="CHEBI:83421"/>
        <dbReference type="ChEBI" id="CHEBI:456216"/>
        <dbReference type="EC" id="2.7.11.1"/>
    </reaction>
</comment>
<dbReference type="CDD" id="cd05581">
    <property type="entry name" value="STKc_PDK1"/>
    <property type="match status" value="1"/>
</dbReference>
<dbReference type="PROSITE" id="PS00107">
    <property type="entry name" value="PROTEIN_KINASE_ATP"/>
    <property type="match status" value="1"/>
</dbReference>
<dbReference type="Proteomes" id="UP000816034">
    <property type="component" value="Unassembled WGS sequence"/>
</dbReference>
<dbReference type="GO" id="GO:0035556">
    <property type="term" value="P:intracellular signal transduction"/>
    <property type="evidence" value="ECO:0007669"/>
    <property type="project" value="TreeGrafter"/>
</dbReference>
<dbReference type="FunFam" id="3.30.200.20:FF:000191">
    <property type="entry name" value="3-phosphoinositide-dependent protein kinase 2-like"/>
    <property type="match status" value="1"/>
</dbReference>
<dbReference type="EC" id="2.7.11.1" evidence="2"/>
<dbReference type="PANTHER" id="PTHR24356">
    <property type="entry name" value="SERINE/THREONINE-PROTEIN KINASE"/>
    <property type="match status" value="1"/>
</dbReference>
<protein>
    <recommendedName>
        <fullName evidence="2">non-specific serine/threonine protein kinase</fullName>
        <ecNumber evidence="2">2.7.11.1</ecNumber>
    </recommendedName>
</protein>
<evidence type="ECO:0000256" key="3">
    <source>
        <dbReference type="ARBA" id="ARBA00022527"/>
    </source>
</evidence>
<dbReference type="InterPro" id="IPR033931">
    <property type="entry name" value="PDK1-typ_PH"/>
</dbReference>
<dbReference type="InterPro" id="IPR017441">
    <property type="entry name" value="Protein_kinase_ATP_BS"/>
</dbReference>
<feature type="region of interest" description="Disordered" evidence="11">
    <location>
        <begin position="243"/>
        <end position="262"/>
    </location>
</feature>
<feature type="compositionally biased region" description="Acidic residues" evidence="11">
    <location>
        <begin position="243"/>
        <end position="256"/>
    </location>
</feature>
<sequence>MSKYTREDFDFIKELGKGAYSEVFLTKFKKTNTFYATKVIKKDFVIKEKKINTVKMEKEVLNMLDHPNIISLFCTFQDKDHLYFVLELAPGGELGSIIEKYGPLTLEAARFYMAELVNGLEFIHSKGILHRDLKPENLILTETLHLKITDFGTAKILKTTKPLTSDGEEFDEPVLYVKGTFVGTAHYVSPEILKDLPQSESSDLWALGCILYNFLTGRQLFDGESQYLIFQKITAVQEEGLVIEEDEERDEDDDETSSTPLMDPDAIDFIRQVCQFDAEKRLGSRQRGGMSELKKHPFFKGIDFSQLGQMTPPTMNAKYPGPNLSSILNGGSTSTNGLYIHHSSNNGQHHNNGSPSTPSSPVRSFKPNGHIRSLSSSSETSSSSSTASSSSGQIVIDGNLRRTVSGGSELTESLNDRWSKFLMKNENVVYTALVIKRRRFTAKKRQLILTDKPRILYIDPEKMLLKGIIPWSNELYVVKKNSREFTIQTPGRNYQLEDLSNGVDAWYDHIEEIKEQMKNNK</sequence>
<evidence type="ECO:0000256" key="5">
    <source>
        <dbReference type="ARBA" id="ARBA00022741"/>
    </source>
</evidence>
<dbReference type="InterPro" id="IPR011993">
    <property type="entry name" value="PH-like_dom_sf"/>
</dbReference>
<keyword evidence="14" id="KW-1185">Reference proteome</keyword>
<dbReference type="RefSeq" id="XP_044551920.1">
    <property type="nucleotide sequence ID" value="XM_044697782.1"/>
</dbReference>
<feature type="compositionally biased region" description="Low complexity" evidence="11">
    <location>
        <begin position="373"/>
        <end position="391"/>
    </location>
</feature>
<proteinExistence type="inferred from homology"/>
<dbReference type="InterPro" id="IPR011009">
    <property type="entry name" value="Kinase-like_dom_sf"/>
</dbReference>
<evidence type="ECO:0000256" key="9">
    <source>
        <dbReference type="ARBA" id="ARBA00048679"/>
    </source>
</evidence>
<evidence type="ECO:0000256" key="7">
    <source>
        <dbReference type="ARBA" id="ARBA00022840"/>
    </source>
</evidence>
<dbReference type="GeneID" id="68093234"/>
<organism evidence="13 14">
    <name type="scientific">Naegleria lovaniensis</name>
    <name type="common">Amoeba</name>
    <dbReference type="NCBI Taxonomy" id="51637"/>
    <lineage>
        <taxon>Eukaryota</taxon>
        <taxon>Discoba</taxon>
        <taxon>Heterolobosea</taxon>
        <taxon>Tetramitia</taxon>
        <taxon>Eutetramitia</taxon>
        <taxon>Vahlkampfiidae</taxon>
        <taxon>Naegleria</taxon>
    </lineage>
</organism>
<evidence type="ECO:0000256" key="8">
    <source>
        <dbReference type="ARBA" id="ARBA00047899"/>
    </source>
</evidence>
<dbReference type="GO" id="GO:0004674">
    <property type="term" value="F:protein serine/threonine kinase activity"/>
    <property type="evidence" value="ECO:0007669"/>
    <property type="project" value="UniProtKB-KW"/>
</dbReference>
<keyword evidence="5 10" id="KW-0547">Nucleotide-binding</keyword>
<dbReference type="InterPro" id="IPR000719">
    <property type="entry name" value="Prot_kinase_dom"/>
</dbReference>
<dbReference type="SMART" id="SM00220">
    <property type="entry name" value="S_TKc"/>
    <property type="match status" value="1"/>
</dbReference>
<dbReference type="Gene3D" id="3.30.200.20">
    <property type="entry name" value="Phosphorylase Kinase, domain 1"/>
    <property type="match status" value="1"/>
</dbReference>
<feature type="compositionally biased region" description="Low complexity" evidence="11">
    <location>
        <begin position="341"/>
        <end position="356"/>
    </location>
</feature>
<keyword evidence="3" id="KW-0723">Serine/threonine-protein kinase</keyword>
<dbReference type="GO" id="GO:0005524">
    <property type="term" value="F:ATP binding"/>
    <property type="evidence" value="ECO:0007669"/>
    <property type="project" value="UniProtKB-UniRule"/>
</dbReference>
<dbReference type="SUPFAM" id="SSF50729">
    <property type="entry name" value="PH domain-like"/>
    <property type="match status" value="1"/>
</dbReference>
<dbReference type="InterPro" id="IPR050236">
    <property type="entry name" value="Ser_Thr_kinase_AGC"/>
</dbReference>
<feature type="binding site" evidence="10">
    <location>
        <position position="47"/>
    </location>
    <ligand>
        <name>ATP</name>
        <dbReference type="ChEBI" id="CHEBI:30616"/>
    </ligand>
</feature>
<evidence type="ECO:0000256" key="10">
    <source>
        <dbReference type="PROSITE-ProRule" id="PRU10141"/>
    </source>
</evidence>
<dbReference type="PROSITE" id="PS00108">
    <property type="entry name" value="PROTEIN_KINASE_ST"/>
    <property type="match status" value="1"/>
</dbReference>
<gene>
    <name evidence="13" type="ORF">C9374_000778</name>
</gene>
<evidence type="ECO:0000256" key="4">
    <source>
        <dbReference type="ARBA" id="ARBA00022679"/>
    </source>
</evidence>
<accession>A0AA88GYE6</accession>
<dbReference type="PROSITE" id="PS50011">
    <property type="entry name" value="PROTEIN_KINASE_DOM"/>
    <property type="match status" value="1"/>
</dbReference>
<evidence type="ECO:0000313" key="13">
    <source>
        <dbReference type="EMBL" id="KAG2387928.1"/>
    </source>
</evidence>
<comment type="similarity">
    <text evidence="1">Belongs to the protein kinase superfamily. AGC Ser/Thr protein kinase family. PDPK1 subfamily.</text>
</comment>
<evidence type="ECO:0000256" key="11">
    <source>
        <dbReference type="SAM" id="MobiDB-lite"/>
    </source>
</evidence>
<dbReference type="Gene3D" id="2.30.29.30">
    <property type="entry name" value="Pleckstrin-homology domain (PH domain)/Phosphotyrosine-binding domain (PTB)"/>
    <property type="match status" value="1"/>
</dbReference>
<dbReference type="InterPro" id="IPR039046">
    <property type="entry name" value="PDPK1"/>
</dbReference>
<dbReference type="SUPFAM" id="SSF56112">
    <property type="entry name" value="Protein kinase-like (PK-like)"/>
    <property type="match status" value="1"/>
</dbReference>
<evidence type="ECO:0000256" key="6">
    <source>
        <dbReference type="ARBA" id="ARBA00022777"/>
    </source>
</evidence>
<evidence type="ECO:0000256" key="2">
    <source>
        <dbReference type="ARBA" id="ARBA00012513"/>
    </source>
</evidence>
<keyword evidence="7 10" id="KW-0067">ATP-binding</keyword>
<feature type="compositionally biased region" description="Polar residues" evidence="11">
    <location>
        <begin position="323"/>
        <end position="337"/>
    </location>
</feature>
<evidence type="ECO:0000313" key="14">
    <source>
        <dbReference type="Proteomes" id="UP000816034"/>
    </source>
</evidence>
<dbReference type="PANTHER" id="PTHR24356:SF163">
    <property type="entry name" value="3-PHOSPHOINOSITIDE-DEPENDENT PROTEIN KINASE 1-RELATED"/>
    <property type="match status" value="1"/>
</dbReference>
<keyword evidence="6" id="KW-0418">Kinase</keyword>
<comment type="catalytic activity">
    <reaction evidence="8">
        <text>L-threonyl-[protein] + ATP = O-phospho-L-threonyl-[protein] + ADP + H(+)</text>
        <dbReference type="Rhea" id="RHEA:46608"/>
        <dbReference type="Rhea" id="RHEA-COMP:11060"/>
        <dbReference type="Rhea" id="RHEA-COMP:11605"/>
        <dbReference type="ChEBI" id="CHEBI:15378"/>
        <dbReference type="ChEBI" id="CHEBI:30013"/>
        <dbReference type="ChEBI" id="CHEBI:30616"/>
        <dbReference type="ChEBI" id="CHEBI:61977"/>
        <dbReference type="ChEBI" id="CHEBI:456216"/>
        <dbReference type="EC" id="2.7.11.1"/>
    </reaction>
</comment>
<dbReference type="Pfam" id="PF14593">
    <property type="entry name" value="PH_3"/>
    <property type="match status" value="1"/>
</dbReference>
<reference evidence="13 14" key="1">
    <citation type="journal article" date="2018" name="BMC Genomics">
        <title>The genome of Naegleria lovaniensis, the basis for a comparative approach to unravel pathogenicity factors of the human pathogenic amoeba N. fowleri.</title>
        <authorList>
            <person name="Liechti N."/>
            <person name="Schurch N."/>
            <person name="Bruggmann R."/>
            <person name="Wittwer M."/>
        </authorList>
    </citation>
    <scope>NUCLEOTIDE SEQUENCE [LARGE SCALE GENOMIC DNA]</scope>
    <source>
        <strain evidence="13 14">ATCC 30569</strain>
    </source>
</reference>
<dbReference type="Gene3D" id="1.10.510.10">
    <property type="entry name" value="Transferase(Phosphotransferase) domain 1"/>
    <property type="match status" value="1"/>
</dbReference>
<dbReference type="AlphaFoldDB" id="A0AA88GYE6"/>
<dbReference type="InterPro" id="IPR008271">
    <property type="entry name" value="Ser/Thr_kinase_AS"/>
</dbReference>
<comment type="caution">
    <text evidence="13">The sequence shown here is derived from an EMBL/GenBank/DDBJ whole genome shotgun (WGS) entry which is preliminary data.</text>
</comment>
<name>A0AA88GYE6_NAELO</name>
<feature type="domain" description="Protein kinase" evidence="12">
    <location>
        <begin position="9"/>
        <end position="299"/>
    </location>
</feature>
<evidence type="ECO:0000256" key="1">
    <source>
        <dbReference type="ARBA" id="ARBA00010006"/>
    </source>
</evidence>
<feature type="region of interest" description="Disordered" evidence="11">
    <location>
        <begin position="304"/>
        <end position="394"/>
    </location>
</feature>
<dbReference type="Pfam" id="PF00069">
    <property type="entry name" value="Pkinase"/>
    <property type="match status" value="1"/>
</dbReference>
<dbReference type="EMBL" id="PYSW02000011">
    <property type="protein sequence ID" value="KAG2387928.1"/>
    <property type="molecule type" value="Genomic_DNA"/>
</dbReference>